<feature type="signal peptide" evidence="2">
    <location>
        <begin position="1"/>
        <end position="23"/>
    </location>
</feature>
<evidence type="ECO:0000256" key="2">
    <source>
        <dbReference type="SAM" id="SignalP"/>
    </source>
</evidence>
<sequence length="196" mass="20569">MRKTSLPSVAVAVALALTTTATAATAGEAHPTDDAKWEKLYHADKAETITSLAITGCVSKVDPVKRKFSATVTVTTKDQTPPTGNCATARIKSVPTRFADTPSGSATGGGTTAGGMAVRDENFGPKTYNDLDPANPAKGKLAACKDDNLPPEGAQQDRYFLYWMALMTMSVQESTDQRPAADCSETTLLELPTPAS</sequence>
<proteinExistence type="predicted"/>
<dbReference type="Proteomes" id="UP000282084">
    <property type="component" value="Unassembled WGS sequence"/>
</dbReference>
<evidence type="ECO:0000256" key="1">
    <source>
        <dbReference type="SAM" id="MobiDB-lite"/>
    </source>
</evidence>
<protein>
    <recommendedName>
        <fullName evidence="5">Secreted protein</fullName>
    </recommendedName>
</protein>
<feature type="chain" id="PRO_5019817397" description="Secreted protein" evidence="2">
    <location>
        <begin position="24"/>
        <end position="196"/>
    </location>
</feature>
<dbReference type="AlphaFoldDB" id="A0A495W2H8"/>
<evidence type="ECO:0008006" key="5">
    <source>
        <dbReference type="Google" id="ProtNLM"/>
    </source>
</evidence>
<evidence type="ECO:0000313" key="4">
    <source>
        <dbReference type="Proteomes" id="UP000282084"/>
    </source>
</evidence>
<accession>A0A495W2H8</accession>
<feature type="region of interest" description="Disordered" evidence="1">
    <location>
        <begin position="173"/>
        <end position="196"/>
    </location>
</feature>
<reference evidence="3 4" key="1">
    <citation type="submission" date="2018-10" db="EMBL/GenBank/DDBJ databases">
        <title>Sequencing the genomes of 1000 actinobacteria strains.</title>
        <authorList>
            <person name="Klenk H.-P."/>
        </authorList>
    </citation>
    <scope>NUCLEOTIDE SEQUENCE [LARGE SCALE GENOMIC DNA]</scope>
    <source>
        <strain evidence="3 4">DSM 43800</strain>
    </source>
</reference>
<comment type="caution">
    <text evidence="3">The sequence shown here is derived from an EMBL/GenBank/DDBJ whole genome shotgun (WGS) entry which is preliminary data.</text>
</comment>
<evidence type="ECO:0000313" key="3">
    <source>
        <dbReference type="EMBL" id="RKT55842.1"/>
    </source>
</evidence>
<name>A0A495W2H8_9PSEU</name>
<keyword evidence="4" id="KW-1185">Reference proteome</keyword>
<dbReference type="EMBL" id="RBXO01000001">
    <property type="protein sequence ID" value="RKT55842.1"/>
    <property type="molecule type" value="Genomic_DNA"/>
</dbReference>
<gene>
    <name evidence="3" type="ORF">C8E97_4530</name>
</gene>
<organism evidence="3 4">
    <name type="scientific">Saccharothrix australiensis</name>
    <dbReference type="NCBI Taxonomy" id="2072"/>
    <lineage>
        <taxon>Bacteria</taxon>
        <taxon>Bacillati</taxon>
        <taxon>Actinomycetota</taxon>
        <taxon>Actinomycetes</taxon>
        <taxon>Pseudonocardiales</taxon>
        <taxon>Pseudonocardiaceae</taxon>
        <taxon>Saccharothrix</taxon>
    </lineage>
</organism>
<keyword evidence="2" id="KW-0732">Signal</keyword>